<organism evidence="1 2">
    <name type="scientific">Caerostris extrusa</name>
    <name type="common">Bark spider</name>
    <name type="synonym">Caerostris bankana</name>
    <dbReference type="NCBI Taxonomy" id="172846"/>
    <lineage>
        <taxon>Eukaryota</taxon>
        <taxon>Metazoa</taxon>
        <taxon>Ecdysozoa</taxon>
        <taxon>Arthropoda</taxon>
        <taxon>Chelicerata</taxon>
        <taxon>Arachnida</taxon>
        <taxon>Araneae</taxon>
        <taxon>Araneomorphae</taxon>
        <taxon>Entelegynae</taxon>
        <taxon>Araneoidea</taxon>
        <taxon>Araneidae</taxon>
        <taxon>Caerostris</taxon>
    </lineage>
</organism>
<accession>A0AAV4WEU4</accession>
<gene>
    <name evidence="1" type="ORF">CEXT_597521</name>
</gene>
<sequence>MFLGPRINVAVLGPQCVRHKFRALLCISQRTGCAMEMPRLIMTLFNVVCETAKVEKTSFCTCCSVYGGGSLVSSLNFGVWP</sequence>
<name>A0AAV4WEU4_CAEEX</name>
<evidence type="ECO:0000313" key="2">
    <source>
        <dbReference type="Proteomes" id="UP001054945"/>
    </source>
</evidence>
<dbReference type="Proteomes" id="UP001054945">
    <property type="component" value="Unassembled WGS sequence"/>
</dbReference>
<keyword evidence="2" id="KW-1185">Reference proteome</keyword>
<dbReference type="EMBL" id="BPLR01016099">
    <property type="protein sequence ID" value="GIY81247.1"/>
    <property type="molecule type" value="Genomic_DNA"/>
</dbReference>
<evidence type="ECO:0000313" key="1">
    <source>
        <dbReference type="EMBL" id="GIY81247.1"/>
    </source>
</evidence>
<protein>
    <submittedName>
        <fullName evidence="1">Uncharacterized protein</fullName>
    </submittedName>
</protein>
<proteinExistence type="predicted"/>
<dbReference type="AlphaFoldDB" id="A0AAV4WEU4"/>
<reference evidence="1 2" key="1">
    <citation type="submission" date="2021-06" db="EMBL/GenBank/DDBJ databases">
        <title>Caerostris extrusa draft genome.</title>
        <authorList>
            <person name="Kono N."/>
            <person name="Arakawa K."/>
        </authorList>
    </citation>
    <scope>NUCLEOTIDE SEQUENCE [LARGE SCALE GENOMIC DNA]</scope>
</reference>
<comment type="caution">
    <text evidence="1">The sequence shown here is derived from an EMBL/GenBank/DDBJ whole genome shotgun (WGS) entry which is preliminary data.</text>
</comment>